<dbReference type="InterPro" id="IPR000283">
    <property type="entry name" value="NADH_UbQ_OxRdtase_75kDa_su_CS"/>
</dbReference>
<dbReference type="PROSITE" id="PS00641">
    <property type="entry name" value="COMPLEX1_75K_1"/>
    <property type="match status" value="1"/>
</dbReference>
<dbReference type="CDD" id="cd00207">
    <property type="entry name" value="fer2"/>
    <property type="match status" value="1"/>
</dbReference>
<comment type="caution">
    <text evidence="2">The sequence shown here is derived from an EMBL/GenBank/DDBJ whole genome shotgun (WGS) entry which is preliminary data.</text>
</comment>
<dbReference type="SUPFAM" id="SSF54292">
    <property type="entry name" value="2Fe-2S ferredoxin-like"/>
    <property type="match status" value="1"/>
</dbReference>
<evidence type="ECO:0000259" key="1">
    <source>
        <dbReference type="PROSITE" id="PS51085"/>
    </source>
</evidence>
<dbReference type="GO" id="GO:0042773">
    <property type="term" value="P:ATP synthesis coupled electron transport"/>
    <property type="evidence" value="ECO:0007669"/>
    <property type="project" value="InterPro"/>
</dbReference>
<gene>
    <name evidence="2" type="ORF">OMM_10936</name>
</gene>
<proteinExistence type="predicted"/>
<evidence type="ECO:0000313" key="3">
    <source>
        <dbReference type="Proteomes" id="UP000189670"/>
    </source>
</evidence>
<accession>A0A1V1NZN6</accession>
<organism evidence="2 3">
    <name type="scientific">Candidatus Magnetoglobus multicellularis str. Araruama</name>
    <dbReference type="NCBI Taxonomy" id="890399"/>
    <lineage>
        <taxon>Bacteria</taxon>
        <taxon>Pseudomonadati</taxon>
        <taxon>Thermodesulfobacteriota</taxon>
        <taxon>Desulfobacteria</taxon>
        <taxon>Desulfobacterales</taxon>
        <taxon>Desulfobacteraceae</taxon>
        <taxon>Candidatus Magnetoglobus</taxon>
    </lineage>
</organism>
<dbReference type="GO" id="GO:0051536">
    <property type="term" value="F:iron-sulfur cluster binding"/>
    <property type="evidence" value="ECO:0007669"/>
    <property type="project" value="InterPro"/>
</dbReference>
<evidence type="ECO:0000313" key="2">
    <source>
        <dbReference type="EMBL" id="ETR68041.1"/>
    </source>
</evidence>
<dbReference type="InterPro" id="IPR001041">
    <property type="entry name" value="2Fe-2S_ferredoxin-type"/>
</dbReference>
<dbReference type="InterPro" id="IPR036010">
    <property type="entry name" value="2Fe-2S_ferredoxin-like_sf"/>
</dbReference>
<dbReference type="GO" id="GO:0008137">
    <property type="term" value="F:NADH dehydrogenase (ubiquinone) activity"/>
    <property type="evidence" value="ECO:0007669"/>
    <property type="project" value="InterPro"/>
</dbReference>
<feature type="domain" description="2Fe-2S ferredoxin-type" evidence="1">
    <location>
        <begin position="1"/>
        <end position="78"/>
    </location>
</feature>
<dbReference type="Proteomes" id="UP000189670">
    <property type="component" value="Unassembled WGS sequence"/>
</dbReference>
<name>A0A1V1NZN6_9BACT</name>
<dbReference type="GO" id="GO:0016020">
    <property type="term" value="C:membrane"/>
    <property type="evidence" value="ECO:0007669"/>
    <property type="project" value="InterPro"/>
</dbReference>
<dbReference type="AlphaFoldDB" id="A0A1V1NZN6"/>
<dbReference type="PROSITE" id="PS51085">
    <property type="entry name" value="2FE2S_FER_2"/>
    <property type="match status" value="1"/>
</dbReference>
<reference evidence="3" key="1">
    <citation type="submission" date="2012-11" db="EMBL/GenBank/DDBJ databases">
        <authorList>
            <person name="Lucero-Rivera Y.E."/>
            <person name="Tovar-Ramirez D."/>
        </authorList>
    </citation>
    <scope>NUCLEOTIDE SEQUENCE [LARGE SCALE GENOMIC DNA]</scope>
    <source>
        <strain evidence="3">Araruama</strain>
    </source>
</reference>
<dbReference type="Pfam" id="PF13510">
    <property type="entry name" value="Fer2_4"/>
    <property type="match status" value="1"/>
</dbReference>
<dbReference type="EMBL" id="ATBP01001106">
    <property type="protein sequence ID" value="ETR68041.1"/>
    <property type="molecule type" value="Genomic_DNA"/>
</dbReference>
<protein>
    <recommendedName>
        <fullName evidence="1">2Fe-2S ferredoxin-type domain-containing protein</fullName>
    </recommendedName>
</protein>
<dbReference type="Gene3D" id="3.10.20.740">
    <property type="match status" value="1"/>
</dbReference>
<sequence>MNTININGNDYRFTNGQTILDVANENNIDIPTLCYLKGASPTGACRMCVVEVQGARNLMTSCSTPAAKNMVVLTESPAVVRSRKMTLELLLSSGNHNCAIGTAQEADWTNVQLNTQANDDTGKLCPVWGIADYRIMPIVIRWK</sequence>
<feature type="non-terminal residue" evidence="2">
    <location>
        <position position="143"/>
    </location>
</feature>